<evidence type="ECO:0000313" key="3">
    <source>
        <dbReference type="Proteomes" id="UP001141259"/>
    </source>
</evidence>
<sequence length="104" mass="10808">MEVVRLPEALLVTASGELDADTAPELTRVLDGVDAGVVVLDLRAVPFCDSVGLASIVTLVGRGADVRVIGSRQVVRLMALTGMEHHVVFAASVAEAVSPHVHEG</sequence>
<keyword evidence="3" id="KW-1185">Reference proteome</keyword>
<dbReference type="EMBL" id="JANYMP010000001">
    <property type="protein sequence ID" value="MCS7475611.1"/>
    <property type="molecule type" value="Genomic_DNA"/>
</dbReference>
<dbReference type="AlphaFoldDB" id="A0A9X2VFD4"/>
<dbReference type="SUPFAM" id="SSF52091">
    <property type="entry name" value="SpoIIaa-like"/>
    <property type="match status" value="1"/>
</dbReference>
<evidence type="ECO:0000313" key="2">
    <source>
        <dbReference type="EMBL" id="MCS7475611.1"/>
    </source>
</evidence>
<dbReference type="InterPro" id="IPR002645">
    <property type="entry name" value="STAS_dom"/>
</dbReference>
<feature type="domain" description="STAS" evidence="1">
    <location>
        <begin position="1"/>
        <end position="60"/>
    </location>
</feature>
<dbReference type="CDD" id="cd07043">
    <property type="entry name" value="STAS_anti-anti-sigma_factors"/>
    <property type="match status" value="1"/>
</dbReference>
<organism evidence="2 3">
    <name type="scientific">Umezawaea endophytica</name>
    <dbReference type="NCBI Taxonomy" id="1654476"/>
    <lineage>
        <taxon>Bacteria</taxon>
        <taxon>Bacillati</taxon>
        <taxon>Actinomycetota</taxon>
        <taxon>Actinomycetes</taxon>
        <taxon>Pseudonocardiales</taxon>
        <taxon>Pseudonocardiaceae</taxon>
        <taxon>Umezawaea</taxon>
    </lineage>
</organism>
<dbReference type="Proteomes" id="UP001141259">
    <property type="component" value="Unassembled WGS sequence"/>
</dbReference>
<gene>
    <name evidence="2" type="ORF">NZH93_02005</name>
</gene>
<dbReference type="Gene3D" id="3.30.750.24">
    <property type="entry name" value="STAS domain"/>
    <property type="match status" value="1"/>
</dbReference>
<name>A0A9X2VFD4_9PSEU</name>
<dbReference type="RefSeq" id="WP_259621123.1">
    <property type="nucleotide sequence ID" value="NZ_JANYMP010000001.1"/>
</dbReference>
<reference evidence="2" key="1">
    <citation type="submission" date="2022-08" db="EMBL/GenBank/DDBJ databases">
        <authorList>
            <person name="Tistechok S."/>
            <person name="Samborskyy M."/>
            <person name="Roman I."/>
        </authorList>
    </citation>
    <scope>NUCLEOTIDE SEQUENCE</scope>
    <source>
        <strain evidence="2">DSM 103496</strain>
    </source>
</reference>
<dbReference type="PROSITE" id="PS50801">
    <property type="entry name" value="STAS"/>
    <property type="match status" value="1"/>
</dbReference>
<protein>
    <submittedName>
        <fullName evidence="2">STAS domain-containing protein</fullName>
    </submittedName>
</protein>
<accession>A0A9X2VFD4</accession>
<evidence type="ECO:0000259" key="1">
    <source>
        <dbReference type="PROSITE" id="PS50801"/>
    </source>
</evidence>
<proteinExistence type="predicted"/>
<dbReference type="Pfam" id="PF01740">
    <property type="entry name" value="STAS"/>
    <property type="match status" value="1"/>
</dbReference>
<comment type="caution">
    <text evidence="2">The sequence shown here is derived from an EMBL/GenBank/DDBJ whole genome shotgun (WGS) entry which is preliminary data.</text>
</comment>
<dbReference type="InterPro" id="IPR036513">
    <property type="entry name" value="STAS_dom_sf"/>
</dbReference>